<dbReference type="EMBL" id="JAKIKS010000311">
    <property type="protein sequence ID" value="MCL1128031.1"/>
    <property type="molecule type" value="Genomic_DNA"/>
</dbReference>
<dbReference type="Pfam" id="PF12768">
    <property type="entry name" value="Rax2"/>
    <property type="match status" value="1"/>
</dbReference>
<organism evidence="2 3">
    <name type="scientific">Shewanella surugensis</name>
    <dbReference type="NCBI Taxonomy" id="212020"/>
    <lineage>
        <taxon>Bacteria</taxon>
        <taxon>Pseudomonadati</taxon>
        <taxon>Pseudomonadota</taxon>
        <taxon>Gammaproteobacteria</taxon>
        <taxon>Alteromonadales</taxon>
        <taxon>Shewanellaceae</taxon>
        <taxon>Shewanella</taxon>
    </lineage>
</organism>
<feature type="domain" description="Rax2-like C-terminal" evidence="1">
    <location>
        <begin position="110"/>
        <end position="224"/>
    </location>
</feature>
<dbReference type="SUPFAM" id="SSF63829">
    <property type="entry name" value="Calcium-dependent phosphotriesterase"/>
    <property type="match status" value="1"/>
</dbReference>
<dbReference type="RefSeq" id="WP_248943451.1">
    <property type="nucleotide sequence ID" value="NZ_JAKIKS010000311.1"/>
</dbReference>
<keyword evidence="3" id="KW-1185">Reference proteome</keyword>
<dbReference type="InterPro" id="IPR024982">
    <property type="entry name" value="Rax2-like_C"/>
</dbReference>
<comment type="caution">
    <text evidence="2">The sequence shown here is derived from an EMBL/GenBank/DDBJ whole genome shotgun (WGS) entry which is preliminary data.</text>
</comment>
<accession>A0ABT0LLK2</accession>
<gene>
    <name evidence="2" type="ORF">L2764_27200</name>
</gene>
<evidence type="ECO:0000259" key="1">
    <source>
        <dbReference type="Pfam" id="PF12768"/>
    </source>
</evidence>
<dbReference type="Gene3D" id="2.120.10.30">
    <property type="entry name" value="TolB, C-terminal domain"/>
    <property type="match status" value="1"/>
</dbReference>
<evidence type="ECO:0000313" key="3">
    <source>
        <dbReference type="Proteomes" id="UP001203423"/>
    </source>
</evidence>
<sequence>MPHTKSSPTNQASSISYNWRLNHLAELAEYSVATHFRHGLLFCATWNPSTQTGYLESVSGPTQSGTKLNGIFFNDITQICSDNLGNIYIAGDQLNKSDQGKRGNYVIKKYNIASNELTILDKTFNGCINFVCCDRENNIYVTGNFTDSSNQKSVMKFDVTTSEWQTISDNNIDNPLDMCIDDKNRLYVLHSSYSRRDQTNTVSYLDGTSWSNITSSSLNQASAIGCDNNNNLFFNYATKVMAYNTITKAYTDLGTELPTYLNGFDAVYLQHLGGTLFVACCGFSSTYSVTSSIFAYSDTSWSEITPSEVKNGVVYGVSTTHEHPYIAVPSNLHGILIGNPTGHSINTDSFLK</sequence>
<protein>
    <recommendedName>
        <fullName evidence="1">Rax2-like C-terminal domain-containing protein</fullName>
    </recommendedName>
</protein>
<evidence type="ECO:0000313" key="2">
    <source>
        <dbReference type="EMBL" id="MCL1128031.1"/>
    </source>
</evidence>
<name>A0ABT0LLK2_9GAMM</name>
<proteinExistence type="predicted"/>
<dbReference type="InterPro" id="IPR011042">
    <property type="entry name" value="6-blade_b-propeller_TolB-like"/>
</dbReference>
<dbReference type="Proteomes" id="UP001203423">
    <property type="component" value="Unassembled WGS sequence"/>
</dbReference>
<reference evidence="2 3" key="1">
    <citation type="submission" date="2022-01" db="EMBL/GenBank/DDBJ databases">
        <title>Whole genome-based taxonomy of the Shewanellaceae.</title>
        <authorList>
            <person name="Martin-Rodriguez A.J."/>
        </authorList>
    </citation>
    <scope>NUCLEOTIDE SEQUENCE [LARGE SCALE GENOMIC DNA]</scope>
    <source>
        <strain evidence="2 3">DSM 17177</strain>
    </source>
</reference>